<sequence length="237" mass="27595">MSANQKKKLKRQNKMLQPRSNDGTQKKGEAGIKTFVKSEPQVNNTQIGAKRKKNRNRKNMVLQPQPPSDDDDDDDNNDDDDNDDEDDDSESTEETPKKKIKLEPSKVSSEVKNKKNNQKKKAVPVIFNKVNISCIEYLKKWRSDRKNWKFSKPLQSRLVRNMFNEEKLPDELFQPFLEYLAGGTPALKNFTKTTANQVIASMEKWNSLSEEEKEKEPKLKVDESKYDRARNLLQYLE</sequence>
<feature type="compositionally biased region" description="Acidic residues" evidence="1">
    <location>
        <begin position="68"/>
        <end position="93"/>
    </location>
</feature>
<dbReference type="PANTHER" id="PTHR22306">
    <property type="entry name" value="CHROMOSOME 7 OPEN READING FRAME 50"/>
    <property type="match status" value="1"/>
</dbReference>
<evidence type="ECO:0000256" key="1">
    <source>
        <dbReference type="SAM" id="MobiDB-lite"/>
    </source>
</evidence>
<feature type="compositionally biased region" description="Basic residues" evidence="1">
    <location>
        <begin position="1"/>
        <end position="13"/>
    </location>
</feature>
<feature type="compositionally biased region" description="Polar residues" evidence="1">
    <location>
        <begin position="14"/>
        <end position="23"/>
    </location>
</feature>
<dbReference type="AlphaFoldDB" id="A0A1B6K8L3"/>
<dbReference type="Pfam" id="PF10180">
    <property type="entry name" value="WKF"/>
    <property type="match status" value="1"/>
</dbReference>
<feature type="compositionally biased region" description="Basic residues" evidence="1">
    <location>
        <begin position="49"/>
        <end position="58"/>
    </location>
</feature>
<feature type="region of interest" description="Disordered" evidence="1">
    <location>
        <begin position="1"/>
        <end position="119"/>
    </location>
</feature>
<evidence type="ECO:0000259" key="2">
    <source>
        <dbReference type="Pfam" id="PF10180"/>
    </source>
</evidence>
<proteinExistence type="predicted"/>
<gene>
    <name evidence="3" type="ORF">g.13440</name>
</gene>
<feature type="domain" description="WKF" evidence="2">
    <location>
        <begin position="136"/>
        <end position="197"/>
    </location>
</feature>
<dbReference type="InterPro" id="IPR019327">
    <property type="entry name" value="WKF"/>
</dbReference>
<feature type="compositionally biased region" description="Basic and acidic residues" evidence="1">
    <location>
        <begin position="94"/>
        <end position="113"/>
    </location>
</feature>
<protein>
    <recommendedName>
        <fullName evidence="2">WKF domain-containing protein</fullName>
    </recommendedName>
</protein>
<dbReference type="PANTHER" id="PTHR22306:SF2">
    <property type="entry name" value="CHROMOSOME 7 OPEN READING FRAME 50"/>
    <property type="match status" value="1"/>
</dbReference>
<organism evidence="3">
    <name type="scientific">Graphocephala atropunctata</name>
    <dbReference type="NCBI Taxonomy" id="36148"/>
    <lineage>
        <taxon>Eukaryota</taxon>
        <taxon>Metazoa</taxon>
        <taxon>Ecdysozoa</taxon>
        <taxon>Arthropoda</taxon>
        <taxon>Hexapoda</taxon>
        <taxon>Insecta</taxon>
        <taxon>Pterygota</taxon>
        <taxon>Neoptera</taxon>
        <taxon>Paraneoptera</taxon>
        <taxon>Hemiptera</taxon>
        <taxon>Auchenorrhyncha</taxon>
        <taxon>Membracoidea</taxon>
        <taxon>Cicadellidae</taxon>
        <taxon>Cicadellinae</taxon>
        <taxon>Cicadellini</taxon>
        <taxon>Graphocephala</taxon>
    </lineage>
</organism>
<name>A0A1B6K8L3_9HEMI</name>
<dbReference type="EMBL" id="GEBQ01032191">
    <property type="protein sequence ID" value="JAT07786.1"/>
    <property type="molecule type" value="Transcribed_RNA"/>
</dbReference>
<accession>A0A1B6K8L3</accession>
<reference evidence="3" key="1">
    <citation type="submission" date="2015-11" db="EMBL/GenBank/DDBJ databases">
        <title>De novo transcriptome assembly of four potential Pierce s Disease insect vectors from Arizona vineyards.</title>
        <authorList>
            <person name="Tassone E.E."/>
        </authorList>
    </citation>
    <scope>NUCLEOTIDE SEQUENCE</scope>
</reference>
<evidence type="ECO:0000313" key="3">
    <source>
        <dbReference type="EMBL" id="JAT07786.1"/>
    </source>
</evidence>